<dbReference type="Proteomes" id="UP000248330">
    <property type="component" value="Unassembled WGS sequence"/>
</dbReference>
<accession>A0A318E7Q5</accession>
<dbReference type="InterPro" id="IPR029063">
    <property type="entry name" value="SAM-dependent_MTases_sf"/>
</dbReference>
<keyword evidence="3" id="KW-1185">Reference proteome</keyword>
<dbReference type="Gene3D" id="3.40.50.150">
    <property type="entry name" value="Vaccinia Virus protein VP39"/>
    <property type="match status" value="1"/>
</dbReference>
<dbReference type="AlphaFoldDB" id="A0A318E7Q5"/>
<feature type="domain" description="Methyltransferase type 11" evidence="1">
    <location>
        <begin position="63"/>
        <end position="140"/>
    </location>
</feature>
<name>A0A318E7Q5_9GAMM</name>
<evidence type="ECO:0000313" key="2">
    <source>
        <dbReference type="EMBL" id="PXV67799.1"/>
    </source>
</evidence>
<proteinExistence type="predicted"/>
<dbReference type="EMBL" id="QICN01000005">
    <property type="protein sequence ID" value="PXV67799.1"/>
    <property type="molecule type" value="Genomic_DNA"/>
</dbReference>
<comment type="caution">
    <text evidence="2">The sequence shown here is derived from an EMBL/GenBank/DDBJ whole genome shotgun (WGS) entry which is preliminary data.</text>
</comment>
<organism evidence="2 3">
    <name type="scientific">Sinimarinibacterium flocculans</name>
    <dbReference type="NCBI Taxonomy" id="985250"/>
    <lineage>
        <taxon>Bacteria</taxon>
        <taxon>Pseudomonadati</taxon>
        <taxon>Pseudomonadota</taxon>
        <taxon>Gammaproteobacteria</taxon>
        <taxon>Nevskiales</taxon>
        <taxon>Nevskiaceae</taxon>
        <taxon>Sinimarinibacterium</taxon>
    </lineage>
</organism>
<dbReference type="InterPro" id="IPR013216">
    <property type="entry name" value="Methyltransf_11"/>
</dbReference>
<dbReference type="CDD" id="cd02440">
    <property type="entry name" value="AdoMet_MTases"/>
    <property type="match status" value="1"/>
</dbReference>
<dbReference type="RefSeq" id="WP_110265271.1">
    <property type="nucleotide sequence ID" value="NZ_CAKZQT010000001.1"/>
</dbReference>
<dbReference type="GO" id="GO:0008757">
    <property type="term" value="F:S-adenosylmethionine-dependent methyltransferase activity"/>
    <property type="evidence" value="ECO:0007669"/>
    <property type="project" value="InterPro"/>
</dbReference>
<reference evidence="2 3" key="1">
    <citation type="submission" date="2018-04" db="EMBL/GenBank/DDBJ databases">
        <title>Genomic Encyclopedia of Type Strains, Phase IV (KMG-IV): sequencing the most valuable type-strain genomes for metagenomic binning, comparative biology and taxonomic classification.</title>
        <authorList>
            <person name="Goeker M."/>
        </authorList>
    </citation>
    <scope>NUCLEOTIDE SEQUENCE [LARGE SCALE GENOMIC DNA]</scope>
    <source>
        <strain evidence="2 3">DSM 104150</strain>
    </source>
</reference>
<dbReference type="GO" id="GO:0032259">
    <property type="term" value="P:methylation"/>
    <property type="evidence" value="ECO:0007669"/>
    <property type="project" value="UniProtKB-KW"/>
</dbReference>
<keyword evidence="2" id="KW-0808">Transferase</keyword>
<dbReference type="Pfam" id="PF08241">
    <property type="entry name" value="Methyltransf_11"/>
    <property type="match status" value="1"/>
</dbReference>
<gene>
    <name evidence="2" type="ORF">C8D93_105156</name>
</gene>
<dbReference type="SUPFAM" id="SSF53335">
    <property type="entry name" value="S-adenosyl-L-methionine-dependent methyltransferases"/>
    <property type="match status" value="1"/>
</dbReference>
<sequence length="251" mass="28269">MNVGPQQKLFPEVAAGGYSRHDGGVHFYGRVNALIRPDSVVVDLGAGRGRGIVDDPVTFRRRLRELKGRCAKLVGLDPDPAVLDNPGVDEAYVIDPQRPLPMDDGSVDLIISDYVLEHVDDPTFFSSEIDRILRPGGWLCARTPNRWGYIGLATTLVPNRWHVAVLRRAQPDRKSIDVFPTRYRMNTRSALRRCFPPARYLHAVYGHFGEPRYFGHSAVLWRAIMFAARLTPEGLAPTLMVFIQKRGKPDR</sequence>
<evidence type="ECO:0000259" key="1">
    <source>
        <dbReference type="Pfam" id="PF08241"/>
    </source>
</evidence>
<keyword evidence="2" id="KW-0489">Methyltransferase</keyword>
<evidence type="ECO:0000313" key="3">
    <source>
        <dbReference type="Proteomes" id="UP000248330"/>
    </source>
</evidence>
<dbReference type="OrthoDB" id="9760689at2"/>
<protein>
    <submittedName>
        <fullName evidence="2">Putative SAM-dependent methyltransferase</fullName>
    </submittedName>
</protein>